<protein>
    <submittedName>
        <fullName evidence="1">Uncharacterized protein</fullName>
    </submittedName>
</protein>
<proteinExistence type="predicted"/>
<sequence length="67" mass="7714">MIMTGTCWLGASSWIPGRSRVGPCIIEVYLTRLNIQTTLPLQRQWSVKVQLNVRDGFDTSYATCFWF</sequence>
<dbReference type="AlphaFoldDB" id="A0A2P2PP84"/>
<name>A0A2P2PP84_RHIMU</name>
<evidence type="ECO:0000313" key="1">
    <source>
        <dbReference type="EMBL" id="MBX56566.1"/>
    </source>
</evidence>
<organism evidence="1">
    <name type="scientific">Rhizophora mucronata</name>
    <name type="common">Asiatic mangrove</name>
    <dbReference type="NCBI Taxonomy" id="61149"/>
    <lineage>
        <taxon>Eukaryota</taxon>
        <taxon>Viridiplantae</taxon>
        <taxon>Streptophyta</taxon>
        <taxon>Embryophyta</taxon>
        <taxon>Tracheophyta</taxon>
        <taxon>Spermatophyta</taxon>
        <taxon>Magnoliopsida</taxon>
        <taxon>eudicotyledons</taxon>
        <taxon>Gunneridae</taxon>
        <taxon>Pentapetalae</taxon>
        <taxon>rosids</taxon>
        <taxon>fabids</taxon>
        <taxon>Malpighiales</taxon>
        <taxon>Rhizophoraceae</taxon>
        <taxon>Rhizophora</taxon>
    </lineage>
</organism>
<accession>A0A2P2PP84</accession>
<reference evidence="1" key="1">
    <citation type="submission" date="2018-02" db="EMBL/GenBank/DDBJ databases">
        <title>Rhizophora mucronata_Transcriptome.</title>
        <authorList>
            <person name="Meera S.P."/>
            <person name="Sreeshan A."/>
            <person name="Augustine A."/>
        </authorList>
    </citation>
    <scope>NUCLEOTIDE SEQUENCE</scope>
    <source>
        <tissue evidence="1">Leaf</tissue>
    </source>
</reference>
<dbReference type="EMBL" id="GGEC01076082">
    <property type="protein sequence ID" value="MBX56566.1"/>
    <property type="molecule type" value="Transcribed_RNA"/>
</dbReference>